<keyword evidence="2" id="KW-0624">Polysaccharide degradation</keyword>
<organism evidence="6 7">
    <name type="scientific">Allocatelliglobosispora scoriae</name>
    <dbReference type="NCBI Taxonomy" id="643052"/>
    <lineage>
        <taxon>Bacteria</taxon>
        <taxon>Bacillati</taxon>
        <taxon>Actinomycetota</taxon>
        <taxon>Actinomycetes</taxon>
        <taxon>Micromonosporales</taxon>
        <taxon>Micromonosporaceae</taxon>
        <taxon>Allocatelliglobosispora</taxon>
    </lineage>
</organism>
<evidence type="ECO:0000259" key="5">
    <source>
        <dbReference type="PROSITE" id="PS50853"/>
    </source>
</evidence>
<dbReference type="CDD" id="cd00063">
    <property type="entry name" value="FN3"/>
    <property type="match status" value="1"/>
</dbReference>
<feature type="compositionally biased region" description="Polar residues" evidence="3">
    <location>
        <begin position="242"/>
        <end position="261"/>
    </location>
</feature>
<keyword evidence="1" id="KW-0326">Glycosidase</keyword>
<dbReference type="InterPro" id="IPR036116">
    <property type="entry name" value="FN3_sf"/>
</dbReference>
<dbReference type="Pfam" id="PF00041">
    <property type="entry name" value="fn3"/>
    <property type="match status" value="1"/>
</dbReference>
<keyword evidence="4" id="KW-0472">Membrane</keyword>
<dbReference type="GO" id="GO:0016798">
    <property type="term" value="F:hydrolase activity, acting on glycosyl bonds"/>
    <property type="evidence" value="ECO:0007669"/>
    <property type="project" value="UniProtKB-KW"/>
</dbReference>
<sequence length="402" mass="41578">MSAAQHAREQIVSLGILLDDMAGGRSGDEVHQLLLDRFDQPEHDSRLDRMEVGRHEFTQTWAALRGGTALPQSAWEQVILPAVVALSGPKTHKINLELATNHWLTARSAVDAVPGHPDEVAEALARIPFVEQVPVSGPPAPWPAAVPLRAATIIENAPSADDPRRSRRGLVWALGALIVVALVAVGTMFLLQGEPDRRDGPPMAAAVTTPAPGITAVVVVPSIGPSPLPTSMPSSAPQPSPAITTLPTPSPVWTGSGQSKPPTAPLNLTAVAATQDTVVLTWSPPLDGGTGGVAYYRILRDGSPSGWTRQTSVTIVNLNSGTGYTFTVIACNDAGLLSPPSNSVTVVTATPPSAPSPTPSPTDPVTEAPSPTDAPSPTPDEPSSEAPAPTDPPVEPETATAS</sequence>
<gene>
    <name evidence="6" type="ORF">F4553_006413</name>
</gene>
<dbReference type="SMART" id="SM00060">
    <property type="entry name" value="FN3"/>
    <property type="match status" value="1"/>
</dbReference>
<keyword evidence="4" id="KW-1133">Transmembrane helix</keyword>
<feature type="region of interest" description="Disordered" evidence="3">
    <location>
        <begin position="228"/>
        <end position="261"/>
    </location>
</feature>
<accession>A0A841C0W2</accession>
<evidence type="ECO:0000313" key="6">
    <source>
        <dbReference type="EMBL" id="MBB5872979.1"/>
    </source>
</evidence>
<dbReference type="SUPFAM" id="SSF49265">
    <property type="entry name" value="Fibronectin type III"/>
    <property type="match status" value="1"/>
</dbReference>
<evidence type="ECO:0000256" key="4">
    <source>
        <dbReference type="SAM" id="Phobius"/>
    </source>
</evidence>
<dbReference type="Gene3D" id="2.60.40.10">
    <property type="entry name" value="Immunoglobulins"/>
    <property type="match status" value="1"/>
</dbReference>
<keyword evidence="2" id="KW-0119">Carbohydrate metabolism</keyword>
<evidence type="ECO:0000313" key="7">
    <source>
        <dbReference type="Proteomes" id="UP000587527"/>
    </source>
</evidence>
<comment type="caution">
    <text evidence="6">The sequence shown here is derived from an EMBL/GenBank/DDBJ whole genome shotgun (WGS) entry which is preliminary data.</text>
</comment>
<dbReference type="InterPro" id="IPR013783">
    <property type="entry name" value="Ig-like_fold"/>
</dbReference>
<evidence type="ECO:0000256" key="2">
    <source>
        <dbReference type="ARBA" id="ARBA00023326"/>
    </source>
</evidence>
<dbReference type="AlphaFoldDB" id="A0A841C0W2"/>
<proteinExistence type="predicted"/>
<dbReference type="RefSeq" id="WP_184843428.1">
    <property type="nucleotide sequence ID" value="NZ_JACHMN010000003.1"/>
</dbReference>
<dbReference type="Proteomes" id="UP000587527">
    <property type="component" value="Unassembled WGS sequence"/>
</dbReference>
<feature type="compositionally biased region" description="Pro residues" evidence="3">
    <location>
        <begin position="228"/>
        <end position="240"/>
    </location>
</feature>
<feature type="domain" description="Fibronectin type-III" evidence="5">
    <location>
        <begin position="264"/>
        <end position="353"/>
    </location>
</feature>
<dbReference type="GO" id="GO:0000272">
    <property type="term" value="P:polysaccharide catabolic process"/>
    <property type="evidence" value="ECO:0007669"/>
    <property type="project" value="UniProtKB-KW"/>
</dbReference>
<name>A0A841C0W2_9ACTN</name>
<reference evidence="6 7" key="1">
    <citation type="submission" date="2020-08" db="EMBL/GenBank/DDBJ databases">
        <title>Sequencing the genomes of 1000 actinobacteria strains.</title>
        <authorList>
            <person name="Klenk H.-P."/>
        </authorList>
    </citation>
    <scope>NUCLEOTIDE SEQUENCE [LARGE SCALE GENOMIC DNA]</scope>
    <source>
        <strain evidence="6 7">DSM 45362</strain>
    </source>
</reference>
<feature type="compositionally biased region" description="Pro residues" evidence="3">
    <location>
        <begin position="352"/>
        <end position="362"/>
    </location>
</feature>
<feature type="transmembrane region" description="Helical" evidence="4">
    <location>
        <begin position="170"/>
        <end position="191"/>
    </location>
</feature>
<dbReference type="InterPro" id="IPR003961">
    <property type="entry name" value="FN3_dom"/>
</dbReference>
<feature type="region of interest" description="Disordered" evidence="3">
    <location>
        <begin position="344"/>
        <end position="402"/>
    </location>
</feature>
<keyword evidence="4" id="KW-0812">Transmembrane</keyword>
<protein>
    <recommendedName>
        <fullName evidence="5">Fibronectin type-III domain-containing protein</fullName>
    </recommendedName>
</protein>
<evidence type="ECO:0000256" key="1">
    <source>
        <dbReference type="ARBA" id="ARBA00023295"/>
    </source>
</evidence>
<keyword evidence="7" id="KW-1185">Reference proteome</keyword>
<dbReference type="EMBL" id="JACHMN010000003">
    <property type="protein sequence ID" value="MBB5872979.1"/>
    <property type="molecule type" value="Genomic_DNA"/>
</dbReference>
<keyword evidence="1" id="KW-0378">Hydrolase</keyword>
<dbReference type="PRINTS" id="PR01217">
    <property type="entry name" value="PRICHEXTENSN"/>
</dbReference>
<dbReference type="PROSITE" id="PS50853">
    <property type="entry name" value="FN3"/>
    <property type="match status" value="1"/>
</dbReference>
<evidence type="ECO:0000256" key="3">
    <source>
        <dbReference type="SAM" id="MobiDB-lite"/>
    </source>
</evidence>